<protein>
    <recommendedName>
        <fullName evidence="1">Methyltransferase type 11 domain-containing protein</fullName>
    </recommendedName>
</protein>
<dbReference type="Pfam" id="PF08241">
    <property type="entry name" value="Methyltransf_11"/>
    <property type="match status" value="1"/>
</dbReference>
<dbReference type="AlphaFoldDB" id="A0A0M2HAK2"/>
<comment type="caution">
    <text evidence="2">The sequence shown here is derived from an EMBL/GenBank/DDBJ whole genome shotgun (WGS) entry which is preliminary data.</text>
</comment>
<dbReference type="InterPro" id="IPR029063">
    <property type="entry name" value="SAM-dependent_MTases_sf"/>
</dbReference>
<dbReference type="Gene3D" id="3.40.50.150">
    <property type="entry name" value="Vaccinia Virus protein VP39"/>
    <property type="match status" value="1"/>
</dbReference>
<organism evidence="2 3">
    <name type="scientific">Microbacterium trichothecenolyticum</name>
    <name type="common">Aureobacterium trichothecenolyticum</name>
    <dbReference type="NCBI Taxonomy" id="69370"/>
    <lineage>
        <taxon>Bacteria</taxon>
        <taxon>Bacillati</taxon>
        <taxon>Actinomycetota</taxon>
        <taxon>Actinomycetes</taxon>
        <taxon>Micrococcales</taxon>
        <taxon>Microbacteriaceae</taxon>
        <taxon>Microbacterium</taxon>
    </lineage>
</organism>
<dbReference type="RefSeq" id="WP_045297769.1">
    <property type="nucleotide sequence ID" value="NZ_JYJA01000030.1"/>
</dbReference>
<dbReference type="PATRIC" id="fig|69370.6.peg.1342"/>
<dbReference type="InterPro" id="IPR052356">
    <property type="entry name" value="Thiol_S-MT"/>
</dbReference>
<name>A0A0M2HAK2_MICTR</name>
<dbReference type="CDD" id="cd02440">
    <property type="entry name" value="AdoMet_MTases"/>
    <property type="match status" value="1"/>
</dbReference>
<feature type="domain" description="Methyltransferase type 11" evidence="1">
    <location>
        <begin position="57"/>
        <end position="150"/>
    </location>
</feature>
<dbReference type="EMBL" id="JYJA01000030">
    <property type="protein sequence ID" value="KJL43612.1"/>
    <property type="molecule type" value="Genomic_DNA"/>
</dbReference>
<reference evidence="2 3" key="1">
    <citation type="submission" date="2015-02" db="EMBL/GenBank/DDBJ databases">
        <title>Draft genome sequences of ten Microbacterium spp. with emphasis on heavy metal contaminated environments.</title>
        <authorList>
            <person name="Corretto E."/>
        </authorList>
    </citation>
    <scope>NUCLEOTIDE SEQUENCE [LARGE SCALE GENOMIC DNA]</scope>
    <source>
        <strain evidence="2 3">DSM 8608</strain>
    </source>
</reference>
<proteinExistence type="predicted"/>
<keyword evidence="3" id="KW-1185">Reference proteome</keyword>
<dbReference type="OrthoDB" id="65624at2"/>
<accession>A0A0M2HAK2</accession>
<dbReference type="InterPro" id="IPR013216">
    <property type="entry name" value="Methyltransf_11"/>
</dbReference>
<sequence>MADTTTADDRTTAFEFSQHTARGAFNATFFRVMDPYIEHNLRRHKQRVFADLPAEVVEIGPGVGANLRYLAAGSTLVAVEPNRSMHGPLRDAAQRYGVGLDLRERMAEATGLPDRSADSVISSLVLCSVQDPAVVLAEIRRILRPGGTFRFLEHVAAPEGTTTRAAQRILRRPWAWTFEGCSCERDLEQAVRTAGFESLTIERYRIRTPFLPFNTHIAGVARA</sequence>
<gene>
    <name evidence="2" type="ORF">RS82_01307</name>
</gene>
<evidence type="ECO:0000259" key="1">
    <source>
        <dbReference type="Pfam" id="PF08241"/>
    </source>
</evidence>
<dbReference type="Proteomes" id="UP000034098">
    <property type="component" value="Unassembled WGS sequence"/>
</dbReference>
<evidence type="ECO:0000313" key="3">
    <source>
        <dbReference type="Proteomes" id="UP000034098"/>
    </source>
</evidence>
<evidence type="ECO:0000313" key="2">
    <source>
        <dbReference type="EMBL" id="KJL43612.1"/>
    </source>
</evidence>
<dbReference type="GO" id="GO:0008757">
    <property type="term" value="F:S-adenosylmethionine-dependent methyltransferase activity"/>
    <property type="evidence" value="ECO:0007669"/>
    <property type="project" value="InterPro"/>
</dbReference>
<dbReference type="SUPFAM" id="SSF53335">
    <property type="entry name" value="S-adenosyl-L-methionine-dependent methyltransferases"/>
    <property type="match status" value="1"/>
</dbReference>
<dbReference type="PANTHER" id="PTHR45036:SF1">
    <property type="entry name" value="METHYLTRANSFERASE LIKE 7A"/>
    <property type="match status" value="1"/>
</dbReference>
<dbReference type="PANTHER" id="PTHR45036">
    <property type="entry name" value="METHYLTRANSFERASE LIKE 7B"/>
    <property type="match status" value="1"/>
</dbReference>